<sequence>MTDSSGPQPIEAEMIAGVCATGTCPTVYRTAQGSLVVQGYAVPGGVAGVDLPEGESFVEIPLELLLDAARRVA</sequence>
<evidence type="ECO:0000313" key="1">
    <source>
        <dbReference type="EMBL" id="BCJ41631.1"/>
    </source>
</evidence>
<gene>
    <name evidence="1" type="ORF">Aiant_22880</name>
</gene>
<proteinExistence type="predicted"/>
<accession>A0ABM7LQZ3</accession>
<evidence type="ECO:0000313" key="2">
    <source>
        <dbReference type="Proteomes" id="UP000676967"/>
    </source>
</evidence>
<dbReference type="Proteomes" id="UP000676967">
    <property type="component" value="Chromosome"/>
</dbReference>
<reference evidence="1 2" key="1">
    <citation type="submission" date="2020-08" db="EMBL/GenBank/DDBJ databases">
        <title>Whole genome shotgun sequence of Actinoplanes ianthinogenes NBRC 13996.</title>
        <authorList>
            <person name="Komaki H."/>
            <person name="Tamura T."/>
        </authorList>
    </citation>
    <scope>NUCLEOTIDE SEQUENCE [LARGE SCALE GENOMIC DNA]</scope>
    <source>
        <strain evidence="1 2">NBRC 13996</strain>
    </source>
</reference>
<dbReference type="RefSeq" id="WP_229830687.1">
    <property type="nucleotide sequence ID" value="NZ_AP023356.1"/>
</dbReference>
<name>A0ABM7LQZ3_9ACTN</name>
<dbReference type="EMBL" id="AP023356">
    <property type="protein sequence ID" value="BCJ41631.1"/>
    <property type="molecule type" value="Genomic_DNA"/>
</dbReference>
<keyword evidence="2" id="KW-1185">Reference proteome</keyword>
<protein>
    <submittedName>
        <fullName evidence="1">Uncharacterized protein</fullName>
    </submittedName>
</protein>
<organism evidence="1 2">
    <name type="scientific">Actinoplanes ianthinogenes</name>
    <dbReference type="NCBI Taxonomy" id="122358"/>
    <lineage>
        <taxon>Bacteria</taxon>
        <taxon>Bacillati</taxon>
        <taxon>Actinomycetota</taxon>
        <taxon>Actinomycetes</taxon>
        <taxon>Micromonosporales</taxon>
        <taxon>Micromonosporaceae</taxon>
        <taxon>Actinoplanes</taxon>
    </lineage>
</organism>